<organism evidence="6 7">
    <name type="scientific">Triparma columacea</name>
    <dbReference type="NCBI Taxonomy" id="722753"/>
    <lineage>
        <taxon>Eukaryota</taxon>
        <taxon>Sar</taxon>
        <taxon>Stramenopiles</taxon>
        <taxon>Ochrophyta</taxon>
        <taxon>Bolidophyceae</taxon>
        <taxon>Parmales</taxon>
        <taxon>Triparmaceae</taxon>
        <taxon>Triparma</taxon>
    </lineage>
</organism>
<evidence type="ECO:0000313" key="7">
    <source>
        <dbReference type="Proteomes" id="UP001165065"/>
    </source>
</evidence>
<protein>
    <recommendedName>
        <fullName evidence="5">Suppressor of forked domain-containing protein</fullName>
    </recommendedName>
</protein>
<feature type="domain" description="Suppressor of forked" evidence="5">
    <location>
        <begin position="118"/>
        <end position="483"/>
    </location>
</feature>
<evidence type="ECO:0000256" key="2">
    <source>
        <dbReference type="ARBA" id="ARBA00022737"/>
    </source>
</evidence>
<dbReference type="SUPFAM" id="SSF48452">
    <property type="entry name" value="TPR-like"/>
    <property type="match status" value="3"/>
</dbReference>
<comment type="subcellular location">
    <subcellularLocation>
        <location evidence="1">Nucleus</location>
    </subcellularLocation>
</comment>
<dbReference type="AlphaFoldDB" id="A0A9W7L2B3"/>
<dbReference type="InterPro" id="IPR019734">
    <property type="entry name" value="TPR_rpt"/>
</dbReference>
<dbReference type="PANTHER" id="PTHR44917:SF1">
    <property type="entry name" value="PROTEIN HIGH CHLOROPHYLL FLUORESCENT 107"/>
    <property type="match status" value="1"/>
</dbReference>
<dbReference type="PANTHER" id="PTHR44917">
    <property type="entry name" value="PROTEIN HIGH CHLOROPHYLL FLUORESCENT 107"/>
    <property type="match status" value="1"/>
</dbReference>
<dbReference type="GO" id="GO:0006397">
    <property type="term" value="P:mRNA processing"/>
    <property type="evidence" value="ECO:0007669"/>
    <property type="project" value="InterPro"/>
</dbReference>
<name>A0A9W7L2B3_9STRA</name>
<accession>A0A9W7L2B3</accession>
<gene>
    <name evidence="6" type="ORF">TrCOL_g12458</name>
</gene>
<dbReference type="EMBL" id="BRYA01000542">
    <property type="protein sequence ID" value="GMI22132.1"/>
    <property type="molecule type" value="Genomic_DNA"/>
</dbReference>
<dbReference type="OrthoDB" id="541719at2759"/>
<evidence type="ECO:0000256" key="3">
    <source>
        <dbReference type="ARBA" id="ARBA00023242"/>
    </source>
</evidence>
<dbReference type="InterPro" id="IPR003107">
    <property type="entry name" value="HAT"/>
</dbReference>
<dbReference type="SMART" id="SM00386">
    <property type="entry name" value="HAT"/>
    <property type="match status" value="4"/>
</dbReference>
<dbReference type="SMART" id="SM00028">
    <property type="entry name" value="TPR"/>
    <property type="match status" value="4"/>
</dbReference>
<dbReference type="GO" id="GO:0003729">
    <property type="term" value="F:mRNA binding"/>
    <property type="evidence" value="ECO:0007669"/>
    <property type="project" value="InterPro"/>
</dbReference>
<evidence type="ECO:0000256" key="1">
    <source>
        <dbReference type="ARBA" id="ARBA00004123"/>
    </source>
</evidence>
<dbReference type="InterPro" id="IPR008847">
    <property type="entry name" value="Suf"/>
</dbReference>
<keyword evidence="4" id="KW-0802">TPR repeat</keyword>
<dbReference type="GO" id="GO:0005634">
    <property type="term" value="C:nucleus"/>
    <property type="evidence" value="ECO:0007669"/>
    <property type="project" value="UniProtKB-SubCell"/>
</dbReference>
<keyword evidence="3" id="KW-0539">Nucleus</keyword>
<keyword evidence="2" id="KW-0677">Repeat</keyword>
<dbReference type="Pfam" id="PF05843">
    <property type="entry name" value="Suf"/>
    <property type="match status" value="1"/>
</dbReference>
<sequence>MKGRIKGLNGAELGDDYTLLLAWARIKVADGLVQDADDILDLASKRFNMEPKVWIAKGKNWERRDRKKALGYYKKSLVLGSGVEGLVKVAKLSRGEKEKIDCYSKALSLGLSDGSVYNAYGGYLTSLGRVDEAEDIFGKGLRVCTRDRMSLYHGHAKMLIDKGEIDKAKETLEKGIEERREEMAKEVVEGRRGEQKEAFLRHTLGMLYLKEGSVVKAQTTFTSGIVPGVSGSRASRLLLGAALCASRLGDLELARSNFDKAVQEDGKHAHAYQAWSIMEIKADNFTVAKTLVECGLANCPNHGALWQVYASLENRLGNTLNSQDVLFRGIEKCRNHVPLYLDYAMLKLKDSEGIEDARRLVETARAMEPRRGNVWVAAFKVEEIAGNADSCRKVLEEGLHKTAGQAGKDRVKLLKVAGDFFTKYGRYEQARALFSEGLDLDDTDASIYHSWAQMEASIFNLEGLNELNKRAVSLFSTDALAPRNNNNALLARRKGGKKLPPRLEALWKRNGGVKYDDLMEGGGEGRSISDLLELDEDGYL</sequence>
<evidence type="ECO:0000259" key="5">
    <source>
        <dbReference type="Pfam" id="PF05843"/>
    </source>
</evidence>
<dbReference type="InterPro" id="IPR011990">
    <property type="entry name" value="TPR-like_helical_dom_sf"/>
</dbReference>
<evidence type="ECO:0000256" key="4">
    <source>
        <dbReference type="PROSITE-ProRule" id="PRU00339"/>
    </source>
</evidence>
<feature type="repeat" description="TPR" evidence="4">
    <location>
        <begin position="411"/>
        <end position="444"/>
    </location>
</feature>
<reference evidence="7" key="1">
    <citation type="journal article" date="2023" name="Commun. Biol.">
        <title>Genome analysis of Parmales, the sister group of diatoms, reveals the evolutionary specialization of diatoms from phago-mixotrophs to photoautotrophs.</title>
        <authorList>
            <person name="Ban H."/>
            <person name="Sato S."/>
            <person name="Yoshikawa S."/>
            <person name="Yamada K."/>
            <person name="Nakamura Y."/>
            <person name="Ichinomiya M."/>
            <person name="Sato N."/>
            <person name="Blanc-Mathieu R."/>
            <person name="Endo H."/>
            <person name="Kuwata A."/>
            <person name="Ogata H."/>
        </authorList>
    </citation>
    <scope>NUCLEOTIDE SEQUENCE [LARGE SCALE GENOMIC DNA]</scope>
</reference>
<dbReference type="Proteomes" id="UP001165065">
    <property type="component" value="Unassembled WGS sequence"/>
</dbReference>
<comment type="caution">
    <text evidence="6">The sequence shown here is derived from an EMBL/GenBank/DDBJ whole genome shotgun (WGS) entry which is preliminary data.</text>
</comment>
<keyword evidence="7" id="KW-1185">Reference proteome</keyword>
<dbReference type="Gene3D" id="1.25.40.10">
    <property type="entry name" value="Tetratricopeptide repeat domain"/>
    <property type="match status" value="3"/>
</dbReference>
<proteinExistence type="predicted"/>
<dbReference type="PROSITE" id="PS50005">
    <property type="entry name" value="TPR"/>
    <property type="match status" value="1"/>
</dbReference>
<dbReference type="InterPro" id="IPR044624">
    <property type="entry name" value="Mbb1-like"/>
</dbReference>
<evidence type="ECO:0000313" key="6">
    <source>
        <dbReference type="EMBL" id="GMI22132.1"/>
    </source>
</evidence>